<name>A0A165WZJ4_9AGAM</name>
<feature type="domain" description="HAT C-terminal dimerisation" evidence="1">
    <location>
        <begin position="80"/>
        <end position="156"/>
    </location>
</feature>
<dbReference type="Pfam" id="PF05699">
    <property type="entry name" value="Dimer_Tnp_hAT"/>
    <property type="match status" value="1"/>
</dbReference>
<dbReference type="Proteomes" id="UP000076798">
    <property type="component" value="Unassembled WGS sequence"/>
</dbReference>
<keyword evidence="3" id="KW-1185">Reference proteome</keyword>
<reference evidence="2 3" key="1">
    <citation type="journal article" date="2016" name="Mol. Biol. Evol.">
        <title>Comparative Genomics of Early-Diverging Mushroom-Forming Fungi Provides Insights into the Origins of Lignocellulose Decay Capabilities.</title>
        <authorList>
            <person name="Nagy L.G."/>
            <person name="Riley R."/>
            <person name="Tritt A."/>
            <person name="Adam C."/>
            <person name="Daum C."/>
            <person name="Floudas D."/>
            <person name="Sun H."/>
            <person name="Yadav J.S."/>
            <person name="Pangilinan J."/>
            <person name="Larsson K.H."/>
            <person name="Matsuura K."/>
            <person name="Barry K."/>
            <person name="Labutti K."/>
            <person name="Kuo R."/>
            <person name="Ohm R.A."/>
            <person name="Bhattacharya S.S."/>
            <person name="Shirouzu T."/>
            <person name="Yoshinaga Y."/>
            <person name="Martin F.M."/>
            <person name="Grigoriev I.V."/>
            <person name="Hibbett D.S."/>
        </authorList>
    </citation>
    <scope>NUCLEOTIDE SEQUENCE [LARGE SCALE GENOMIC DNA]</scope>
    <source>
        <strain evidence="2 3">HHB10207 ss-3</strain>
    </source>
</reference>
<proteinExistence type="predicted"/>
<evidence type="ECO:0000313" key="3">
    <source>
        <dbReference type="Proteomes" id="UP000076798"/>
    </source>
</evidence>
<organism evidence="2 3">
    <name type="scientific">Sistotremastrum suecicum HHB10207 ss-3</name>
    <dbReference type="NCBI Taxonomy" id="1314776"/>
    <lineage>
        <taxon>Eukaryota</taxon>
        <taxon>Fungi</taxon>
        <taxon>Dikarya</taxon>
        <taxon>Basidiomycota</taxon>
        <taxon>Agaricomycotina</taxon>
        <taxon>Agaricomycetes</taxon>
        <taxon>Sistotremastrales</taxon>
        <taxon>Sistotremastraceae</taxon>
        <taxon>Sistotremastrum</taxon>
    </lineage>
</organism>
<feature type="non-terminal residue" evidence="2">
    <location>
        <position position="1"/>
    </location>
</feature>
<dbReference type="PANTHER" id="PTHR47611">
    <property type="entry name" value="HAT DIMERISATION DOMAIN, C-TERMINAL"/>
    <property type="match status" value="1"/>
</dbReference>
<dbReference type="InterPro" id="IPR008906">
    <property type="entry name" value="HATC_C_dom"/>
</dbReference>
<accession>A0A165WZJ4</accession>
<dbReference type="SUPFAM" id="SSF53098">
    <property type="entry name" value="Ribonuclease H-like"/>
    <property type="match status" value="1"/>
</dbReference>
<evidence type="ECO:0000259" key="1">
    <source>
        <dbReference type="Pfam" id="PF05699"/>
    </source>
</evidence>
<dbReference type="STRING" id="1314776.A0A165WZJ4"/>
<dbReference type="PANTHER" id="PTHR47611:SF1">
    <property type="entry name" value="CCHC-TYPE DOMAIN-CONTAINING PROTEIN"/>
    <property type="match status" value="1"/>
</dbReference>
<evidence type="ECO:0000313" key="2">
    <source>
        <dbReference type="EMBL" id="KZT31683.1"/>
    </source>
</evidence>
<dbReference type="OrthoDB" id="3262464at2759"/>
<dbReference type="InterPro" id="IPR012337">
    <property type="entry name" value="RNaseH-like_sf"/>
</dbReference>
<protein>
    <submittedName>
        <fullName evidence="2">HATC-domain-containing protein</fullName>
    </submittedName>
</protein>
<dbReference type="EMBL" id="KV428491">
    <property type="protein sequence ID" value="KZT31683.1"/>
    <property type="molecule type" value="Genomic_DNA"/>
</dbReference>
<dbReference type="AlphaFoldDB" id="A0A165WZJ4"/>
<sequence>AWGGAKEQAAERAKGNKHAKNWLLEAETIVKSTVRTTVEPDHVTVPTAVPNYDALDYDELRRRQLLAEDNDEGWEGEYQRYNKELAREVQRDTDLVKWWFDNSQRYPILARIALDVLPVQASSVACERLFSSAKLTATDLRSRLGTDEFEQLQLLKFAWKREMFDMAKENERYEEEVLVDEEFYQGLEALDSVAKI</sequence>
<gene>
    <name evidence="2" type="ORF">SISSUDRAFT_994810</name>
</gene>
<dbReference type="GO" id="GO:0046983">
    <property type="term" value="F:protein dimerization activity"/>
    <property type="evidence" value="ECO:0007669"/>
    <property type="project" value="InterPro"/>
</dbReference>